<feature type="binding site" evidence="9">
    <location>
        <begin position="184"/>
        <end position="185"/>
    </location>
    <ligand>
        <name>ATP</name>
        <dbReference type="ChEBI" id="CHEBI:30616"/>
    </ligand>
</feature>
<dbReference type="GO" id="GO:0000287">
    <property type="term" value="F:magnesium ion binding"/>
    <property type="evidence" value="ECO:0007669"/>
    <property type="project" value="UniProtKB-UniRule"/>
</dbReference>
<comment type="subcellular location">
    <subcellularLocation>
        <location evidence="9">Cytoplasm</location>
    </subcellularLocation>
</comment>
<feature type="binding site" evidence="9">
    <location>
        <position position="63"/>
    </location>
    <ligand>
        <name>ATP</name>
        <dbReference type="ChEBI" id="CHEBI:30616"/>
    </ligand>
</feature>
<evidence type="ECO:0000256" key="1">
    <source>
        <dbReference type="ARBA" id="ARBA00022490"/>
    </source>
</evidence>
<dbReference type="NCBIfam" id="TIGR00347">
    <property type="entry name" value="bioD"/>
    <property type="match status" value="1"/>
</dbReference>
<dbReference type="HAMAP" id="MF_00336">
    <property type="entry name" value="BioD"/>
    <property type="match status" value="1"/>
</dbReference>
<evidence type="ECO:0000313" key="10">
    <source>
        <dbReference type="EMBL" id="QDT95052.1"/>
    </source>
</evidence>
<protein>
    <recommendedName>
        <fullName evidence="9">ATP-dependent dethiobiotin synthetase BioD</fullName>
        <ecNumber evidence="9">6.3.3.3</ecNumber>
    </recommendedName>
    <alternativeName>
        <fullName evidence="9">DTB synthetase</fullName>
        <shortName evidence="9">DTBS</shortName>
    </alternativeName>
    <alternativeName>
        <fullName evidence="9">Dethiobiotin synthase</fullName>
    </alternativeName>
</protein>
<feature type="binding site" evidence="9">
    <location>
        <position position="63"/>
    </location>
    <ligand>
        <name>Mg(2+)</name>
        <dbReference type="ChEBI" id="CHEBI:18420"/>
    </ligand>
</feature>
<keyword evidence="7 9" id="KW-0460">Magnesium</keyword>
<name>A0A517VPV6_9PLAN</name>
<dbReference type="PANTHER" id="PTHR43210">
    <property type="entry name" value="DETHIOBIOTIN SYNTHETASE"/>
    <property type="match status" value="1"/>
</dbReference>
<comment type="catalytic activity">
    <reaction evidence="9">
        <text>(7R,8S)-7,8-diammoniononanoate + CO2 + ATP = (4R,5S)-dethiobiotin + ADP + phosphate + 3 H(+)</text>
        <dbReference type="Rhea" id="RHEA:15805"/>
        <dbReference type="ChEBI" id="CHEBI:15378"/>
        <dbReference type="ChEBI" id="CHEBI:16526"/>
        <dbReference type="ChEBI" id="CHEBI:30616"/>
        <dbReference type="ChEBI" id="CHEBI:43474"/>
        <dbReference type="ChEBI" id="CHEBI:149469"/>
        <dbReference type="ChEBI" id="CHEBI:149473"/>
        <dbReference type="ChEBI" id="CHEBI:456216"/>
        <dbReference type="EC" id="6.3.3.3"/>
    </reaction>
</comment>
<comment type="subunit">
    <text evidence="9">Homodimer.</text>
</comment>
<evidence type="ECO:0000256" key="2">
    <source>
        <dbReference type="ARBA" id="ARBA00022598"/>
    </source>
</evidence>
<dbReference type="GO" id="GO:0005524">
    <property type="term" value="F:ATP binding"/>
    <property type="evidence" value="ECO:0007669"/>
    <property type="project" value="UniProtKB-UniRule"/>
</dbReference>
<comment type="function">
    <text evidence="9">Catalyzes a mechanistically unusual reaction, the ATP-dependent insertion of CO2 between the N7 and N8 nitrogen atoms of 7,8-diaminopelargonic acid (DAPA, also called 7,8-diammoniononanoate) to form a ureido ring.</text>
</comment>
<dbReference type="UniPathway" id="UPA00078">
    <property type="reaction ID" value="UER00161"/>
</dbReference>
<gene>
    <name evidence="10" type="primary">bioD1</name>
    <name evidence="9" type="synonym">bioD</name>
    <name evidence="10" type="ORF">V144x_04860</name>
</gene>
<feature type="binding site" evidence="9">
    <location>
        <begin position="124"/>
        <end position="127"/>
    </location>
    <ligand>
        <name>ATP</name>
        <dbReference type="ChEBI" id="CHEBI:30616"/>
    </ligand>
</feature>
<reference evidence="10 11" key="1">
    <citation type="submission" date="2019-03" db="EMBL/GenBank/DDBJ databases">
        <title>Deep-cultivation of Planctomycetes and their phenomic and genomic characterization uncovers novel biology.</title>
        <authorList>
            <person name="Wiegand S."/>
            <person name="Jogler M."/>
            <person name="Boedeker C."/>
            <person name="Pinto D."/>
            <person name="Vollmers J."/>
            <person name="Rivas-Marin E."/>
            <person name="Kohn T."/>
            <person name="Peeters S.H."/>
            <person name="Heuer A."/>
            <person name="Rast P."/>
            <person name="Oberbeckmann S."/>
            <person name="Bunk B."/>
            <person name="Jeske O."/>
            <person name="Meyerdierks A."/>
            <person name="Storesund J.E."/>
            <person name="Kallscheuer N."/>
            <person name="Luecker S."/>
            <person name="Lage O.M."/>
            <person name="Pohl T."/>
            <person name="Merkel B.J."/>
            <person name="Hornburger P."/>
            <person name="Mueller R.-W."/>
            <person name="Bruemmer F."/>
            <person name="Labrenz M."/>
            <person name="Spormann A.M."/>
            <person name="Op den Camp H."/>
            <person name="Overmann J."/>
            <person name="Amann R."/>
            <person name="Jetten M.S.M."/>
            <person name="Mascher T."/>
            <person name="Medema M.H."/>
            <person name="Devos D.P."/>
            <person name="Kaster A.-K."/>
            <person name="Ovreas L."/>
            <person name="Rohde M."/>
            <person name="Galperin M.Y."/>
            <person name="Jogler C."/>
        </authorList>
    </citation>
    <scope>NUCLEOTIDE SEQUENCE [LARGE SCALE GENOMIC DNA]</scope>
    <source>
        <strain evidence="10 11">V144</strain>
    </source>
</reference>
<keyword evidence="5 9" id="KW-0093">Biotin biosynthesis</keyword>
<dbReference type="EC" id="6.3.3.3" evidence="9"/>
<keyword evidence="2 9" id="KW-0436">Ligase</keyword>
<dbReference type="CDD" id="cd03109">
    <property type="entry name" value="DTBS"/>
    <property type="match status" value="1"/>
</dbReference>
<dbReference type="SUPFAM" id="SSF52540">
    <property type="entry name" value="P-loop containing nucleoside triphosphate hydrolases"/>
    <property type="match status" value="1"/>
</dbReference>
<dbReference type="InterPro" id="IPR027417">
    <property type="entry name" value="P-loop_NTPase"/>
</dbReference>
<dbReference type="AlphaFoldDB" id="A0A517VPV6"/>
<dbReference type="KEGG" id="gaw:V144x_04860"/>
<evidence type="ECO:0000256" key="6">
    <source>
        <dbReference type="ARBA" id="ARBA00022840"/>
    </source>
</evidence>
<feature type="binding site" evidence="9">
    <location>
        <position position="23"/>
    </location>
    <ligand>
        <name>Mg(2+)</name>
        <dbReference type="ChEBI" id="CHEBI:18420"/>
    </ligand>
</feature>
<evidence type="ECO:0000256" key="3">
    <source>
        <dbReference type="ARBA" id="ARBA00022723"/>
    </source>
</evidence>
<dbReference type="GO" id="GO:0009102">
    <property type="term" value="P:biotin biosynthetic process"/>
    <property type="evidence" value="ECO:0007669"/>
    <property type="project" value="UniProtKB-UniRule"/>
</dbReference>
<comment type="similarity">
    <text evidence="9">Belongs to the dethiobiotin synthetase family.</text>
</comment>
<comment type="catalytic activity">
    <reaction evidence="8">
        <text>(7R,8S)-8-amino-7-(carboxyamino)nonanoate + ATP = (4R,5S)-dethiobiotin + ADP + phosphate + H(+)</text>
        <dbReference type="Rhea" id="RHEA:63684"/>
        <dbReference type="ChEBI" id="CHEBI:15378"/>
        <dbReference type="ChEBI" id="CHEBI:30616"/>
        <dbReference type="ChEBI" id="CHEBI:43474"/>
        <dbReference type="ChEBI" id="CHEBI:149470"/>
        <dbReference type="ChEBI" id="CHEBI:149473"/>
        <dbReference type="ChEBI" id="CHEBI:456216"/>
    </reaction>
</comment>
<keyword evidence="4 9" id="KW-0547">Nucleotide-binding</keyword>
<dbReference type="InterPro" id="IPR004472">
    <property type="entry name" value="DTB_synth_BioD"/>
</dbReference>
<dbReference type="Pfam" id="PF13500">
    <property type="entry name" value="AAA_26"/>
    <property type="match status" value="1"/>
</dbReference>
<comment type="caution">
    <text evidence="9">Lacks conserved residue(s) required for the propagation of feature annotation.</text>
</comment>
<evidence type="ECO:0000256" key="5">
    <source>
        <dbReference type="ARBA" id="ARBA00022756"/>
    </source>
</evidence>
<organism evidence="10 11">
    <name type="scientific">Gimesia aquarii</name>
    <dbReference type="NCBI Taxonomy" id="2527964"/>
    <lineage>
        <taxon>Bacteria</taxon>
        <taxon>Pseudomonadati</taxon>
        <taxon>Planctomycetota</taxon>
        <taxon>Planctomycetia</taxon>
        <taxon>Planctomycetales</taxon>
        <taxon>Planctomycetaceae</taxon>
        <taxon>Gimesia</taxon>
    </lineage>
</organism>
<feature type="binding site" evidence="9">
    <location>
        <position position="124"/>
    </location>
    <ligand>
        <name>Mg(2+)</name>
        <dbReference type="ChEBI" id="CHEBI:18420"/>
    </ligand>
</feature>
<keyword evidence="1 9" id="KW-0963">Cytoplasm</keyword>
<evidence type="ECO:0000256" key="7">
    <source>
        <dbReference type="ARBA" id="ARBA00022842"/>
    </source>
</evidence>
<feature type="binding site" evidence="9">
    <location>
        <position position="48"/>
    </location>
    <ligand>
        <name>substrate</name>
    </ligand>
</feature>
<dbReference type="PIRSF" id="PIRSF006755">
    <property type="entry name" value="DTB_synth"/>
    <property type="match status" value="1"/>
</dbReference>
<keyword evidence="3 9" id="KW-0479">Metal-binding</keyword>
<dbReference type="RefSeq" id="WP_144980818.1">
    <property type="nucleotide sequence ID" value="NZ_CP037920.1"/>
</dbReference>
<comment type="pathway">
    <text evidence="9">Cofactor biosynthesis; biotin biosynthesis; biotin from 7,8-diaminononanoate: step 1/2.</text>
</comment>
<sequence length="247" mass="27483">MDVFPLNIPGLMILGTDTDVGKTYVSTAIARQLISEGIATGAYKPACSGSIQERNSGDYYWNDIELLSESINRTFPLERICPQKFHAPLAPPVAARKEGRQIDHDLLWQGALWWQDQVEFLIVEGVGGVLCPLTENTLVVDFAAELKFPVLVVARAGLGTINHSLLTVEALQNRGLCVAGIILNDVDPELSDESRSSNAEQIQQWTTVPVLSFVPFEWQSNLLHHQTQDRIDWVQLALHPSRFVIKE</sequence>
<comment type="cofactor">
    <cofactor evidence="9">
        <name>Mg(2+)</name>
        <dbReference type="ChEBI" id="CHEBI:18420"/>
    </cofactor>
</comment>
<evidence type="ECO:0000256" key="4">
    <source>
        <dbReference type="ARBA" id="ARBA00022741"/>
    </source>
</evidence>
<keyword evidence="6 9" id="KW-0067">ATP-binding</keyword>
<dbReference type="PANTHER" id="PTHR43210:SF2">
    <property type="entry name" value="ATP-DEPENDENT DETHIOBIOTIN SYNTHETASE BIOD 2"/>
    <property type="match status" value="1"/>
</dbReference>
<feature type="binding site" evidence="9">
    <location>
        <begin position="19"/>
        <end position="24"/>
    </location>
    <ligand>
        <name>ATP</name>
        <dbReference type="ChEBI" id="CHEBI:30616"/>
    </ligand>
</feature>
<evidence type="ECO:0000313" key="11">
    <source>
        <dbReference type="Proteomes" id="UP000318704"/>
    </source>
</evidence>
<proteinExistence type="inferred from homology"/>
<feature type="active site" evidence="9">
    <location>
        <position position="44"/>
    </location>
</feature>
<accession>A0A517VPV6</accession>
<dbReference type="Gene3D" id="3.40.50.300">
    <property type="entry name" value="P-loop containing nucleotide triphosphate hydrolases"/>
    <property type="match status" value="1"/>
</dbReference>
<dbReference type="EMBL" id="CP037920">
    <property type="protein sequence ID" value="QDT95052.1"/>
    <property type="molecule type" value="Genomic_DNA"/>
</dbReference>
<evidence type="ECO:0000256" key="9">
    <source>
        <dbReference type="HAMAP-Rule" id="MF_00336"/>
    </source>
</evidence>
<dbReference type="Proteomes" id="UP000318704">
    <property type="component" value="Chromosome"/>
</dbReference>
<dbReference type="GO" id="GO:0004141">
    <property type="term" value="F:dethiobiotin synthase activity"/>
    <property type="evidence" value="ECO:0007669"/>
    <property type="project" value="UniProtKB-UniRule"/>
</dbReference>
<dbReference type="GO" id="GO:0005829">
    <property type="term" value="C:cytosol"/>
    <property type="evidence" value="ECO:0007669"/>
    <property type="project" value="TreeGrafter"/>
</dbReference>
<evidence type="ECO:0000256" key="8">
    <source>
        <dbReference type="ARBA" id="ARBA00047386"/>
    </source>
</evidence>